<keyword evidence="2" id="KW-1185">Reference proteome</keyword>
<dbReference type="RefSeq" id="WP_210060513.1">
    <property type="nucleotide sequence ID" value="NZ_JAGGLJ010000005.1"/>
</dbReference>
<dbReference type="InterPro" id="IPR033134">
    <property type="entry name" value="Asp/Glu_racemase_AS_2"/>
</dbReference>
<dbReference type="SUPFAM" id="SSF53681">
    <property type="entry name" value="Aspartate/glutamate racemase"/>
    <property type="match status" value="1"/>
</dbReference>
<dbReference type="PROSITE" id="PS00924">
    <property type="entry name" value="ASP_GLU_RACEMASE_2"/>
    <property type="match status" value="1"/>
</dbReference>
<dbReference type="Pfam" id="PF01177">
    <property type="entry name" value="Asp_Glu_race"/>
    <property type="match status" value="1"/>
</dbReference>
<evidence type="ECO:0000313" key="1">
    <source>
        <dbReference type="EMBL" id="MBP2025217.1"/>
    </source>
</evidence>
<gene>
    <name evidence="1" type="ORF">J2Z71_000742</name>
</gene>
<comment type="caution">
    <text evidence="1">The sequence shown here is derived from an EMBL/GenBank/DDBJ whole genome shotgun (WGS) entry which is preliminary data.</text>
</comment>
<name>A0ABS4KBT1_9FIRM</name>
<evidence type="ECO:0000313" key="2">
    <source>
        <dbReference type="Proteomes" id="UP001519306"/>
    </source>
</evidence>
<reference evidence="1 2" key="1">
    <citation type="submission" date="2021-03" db="EMBL/GenBank/DDBJ databases">
        <title>Genomic Encyclopedia of Type Strains, Phase IV (KMG-IV): sequencing the most valuable type-strain genomes for metagenomic binning, comparative biology and taxonomic classification.</title>
        <authorList>
            <person name="Goeker M."/>
        </authorList>
    </citation>
    <scope>NUCLEOTIDE SEQUENCE [LARGE SCALE GENOMIC DNA]</scope>
    <source>
        <strain evidence="1 2">DSM 27563</strain>
    </source>
</reference>
<dbReference type="Gene3D" id="3.40.50.1860">
    <property type="match status" value="1"/>
</dbReference>
<dbReference type="EMBL" id="JAGGLJ010000005">
    <property type="protein sequence ID" value="MBP2025217.1"/>
    <property type="molecule type" value="Genomic_DNA"/>
</dbReference>
<protein>
    <submittedName>
        <fullName evidence="1">Glutamate racemase</fullName>
    </submittedName>
</protein>
<dbReference type="InterPro" id="IPR001920">
    <property type="entry name" value="Asp/Glu_race"/>
</dbReference>
<sequence length="224" mass="25398">MKIGVVAGTPVDTRMGSNVLREANIDNLEFPLSKNAREQTLLQYSGQEYIENATAMAIKKAIHNNCDGIFLYCNSLSSSIDYKKLENNFKIPIITPLECYTKYSKEYNTLAILSANGNSAKEIERILKDSNKFNNSILIGNMMLVESIEEKLLAEDIIDVLALDSMVEYLEKVNYNNNKVEAIILGCTHFPYIKNELKKLTKLDILDPKDDMIEMLKFKLNKIA</sequence>
<dbReference type="Proteomes" id="UP001519306">
    <property type="component" value="Unassembled WGS sequence"/>
</dbReference>
<proteinExistence type="predicted"/>
<organism evidence="1 2">
    <name type="scientific">Peptoniphilus stercorisuis</name>
    <dbReference type="NCBI Taxonomy" id="1436965"/>
    <lineage>
        <taxon>Bacteria</taxon>
        <taxon>Bacillati</taxon>
        <taxon>Bacillota</taxon>
        <taxon>Tissierellia</taxon>
        <taxon>Tissierellales</taxon>
        <taxon>Peptoniphilaceae</taxon>
        <taxon>Peptoniphilus</taxon>
    </lineage>
</organism>
<accession>A0ABS4KBT1</accession>
<dbReference type="InterPro" id="IPR015942">
    <property type="entry name" value="Asp/Glu/hydantoin_racemase"/>
</dbReference>